<keyword evidence="1" id="KW-0614">Plasmid</keyword>
<proteinExistence type="predicted"/>
<dbReference type="PIRSF" id="PIRSF009120">
    <property type="entry name" value="UCP009120_prtse"/>
    <property type="match status" value="1"/>
</dbReference>
<dbReference type="eggNOG" id="COG3484">
    <property type="taxonomic scope" value="Bacteria"/>
</dbReference>
<dbReference type="RefSeq" id="WP_040131324.1">
    <property type="nucleotide sequence ID" value="NZ_CP005987.1"/>
</dbReference>
<dbReference type="InterPro" id="IPR016545">
    <property type="entry name" value="UCP009120_prtse"/>
</dbReference>
<dbReference type="EMBL" id="CP005987">
    <property type="protein sequence ID" value="AIA56610.1"/>
    <property type="molecule type" value="Genomic_DNA"/>
</dbReference>
<accession>A0A059ZYL4</accession>
<evidence type="ECO:0000313" key="2">
    <source>
        <dbReference type="Proteomes" id="UP000005522"/>
    </source>
</evidence>
<protein>
    <recommendedName>
        <fullName evidence="3">Peptidase</fullName>
    </recommendedName>
</protein>
<dbReference type="Proteomes" id="UP000005522">
    <property type="component" value="Plasmid megap mpAca1.1"/>
</dbReference>
<dbReference type="KEGG" id="acz:Acaty_m0037"/>
<dbReference type="HOGENOM" id="CLU_066183_0_0_6"/>
<organism evidence="1 2">
    <name type="scientific">Acidithiobacillus caldus (strain ATCC 51756 / DSM 8584 / KU)</name>
    <dbReference type="NCBI Taxonomy" id="637389"/>
    <lineage>
        <taxon>Bacteria</taxon>
        <taxon>Pseudomonadati</taxon>
        <taxon>Pseudomonadota</taxon>
        <taxon>Acidithiobacillia</taxon>
        <taxon>Acidithiobacillales</taxon>
        <taxon>Acidithiobacillaceae</taxon>
        <taxon>Acidithiobacillus</taxon>
    </lineage>
</organism>
<dbReference type="InterPro" id="IPR029055">
    <property type="entry name" value="Ntn_hydrolases_N"/>
</dbReference>
<reference evidence="1 2" key="1">
    <citation type="journal article" date="2009" name="J. Bacteriol.">
        <title>Draft genome sequence of the extremely acidophilic bacterium Acidithiobacillus caldus ATCC 51756 reveals metabolic versatility in the genus Acidithiobacillus.</title>
        <authorList>
            <person name="Valdes J."/>
            <person name="Quatrini R."/>
            <person name="Hallberg K."/>
            <person name="Dopson M."/>
            <person name="Valenzuela P.D."/>
            <person name="Holmes D.S."/>
        </authorList>
    </citation>
    <scope>NUCLEOTIDE SEQUENCE [LARGE SCALE GENOMIC DNA]</scope>
    <source>
        <strain evidence="2">ATCC 51756 / DSM 8584 / KU</strain>
        <plasmid evidence="2">megaPlasmid mpAca1.1</plasmid>
    </source>
</reference>
<evidence type="ECO:0000313" key="1">
    <source>
        <dbReference type="EMBL" id="AIA56610.1"/>
    </source>
</evidence>
<sequence>MTYCLAIRVDTGLVFCSDSRTHGGIDNVGTYSKMHRFGWSDQRHFCLLSAGNLATTQSVLHRLRQDMQRDQRISLRTVPSLDLAADYVGSIRAEVQQRHARRHSEPTDFTASFLLGGQIGSAPPGLRLIYPQGNAIHESPEHPFLQMGEVQYGKPLLDMVTSQWSLEAAARCALVSMDTTLQSNLSVGPPVELLILTGDRLDGGRHLRWGSEHLFLRELRSQWHQGLAAAIGRLPPFPWEESSLNREKTYKNAR</sequence>
<evidence type="ECO:0008006" key="3">
    <source>
        <dbReference type="Google" id="ProtNLM"/>
    </source>
</evidence>
<name>A0A059ZYL4_ACICK</name>
<dbReference type="SUPFAM" id="SSF56235">
    <property type="entry name" value="N-terminal nucleophile aminohydrolases (Ntn hydrolases)"/>
    <property type="match status" value="1"/>
</dbReference>
<dbReference type="AlphaFoldDB" id="A0A059ZYL4"/>
<dbReference type="Gene3D" id="3.60.20.10">
    <property type="entry name" value="Glutamine Phosphoribosylpyrophosphate, subunit 1, domain 1"/>
    <property type="match status" value="1"/>
</dbReference>
<geneLocation type="plasmid" evidence="2">
    <name>megaPlasmid mpAca1.1</name>
</geneLocation>
<gene>
    <name evidence="1" type="ORF">Acaty_m0037</name>
</gene>